<dbReference type="EMBL" id="JBHULN010000007">
    <property type="protein sequence ID" value="MFD2571679.1"/>
    <property type="molecule type" value="Genomic_DNA"/>
</dbReference>
<protein>
    <submittedName>
        <fullName evidence="2">DUF4249 domain-containing protein</fullName>
    </submittedName>
</protein>
<dbReference type="InterPro" id="IPR025345">
    <property type="entry name" value="DUF4249"/>
</dbReference>
<evidence type="ECO:0000256" key="1">
    <source>
        <dbReference type="SAM" id="MobiDB-lite"/>
    </source>
</evidence>
<feature type="compositionally biased region" description="Low complexity" evidence="1">
    <location>
        <begin position="366"/>
        <end position="381"/>
    </location>
</feature>
<sequence length="399" mass="43834">MPFFLQVIRWGVISCILAMMQGCINVYDPSLALNANLVVVSGIVTDLNEVQTISLSRSRSKADSSNINTPVQRATVTVVENGTTPISLIEVQPGTYQFPTGFRGKVGNTYQLRFQTTDGTTYESSVETMAATPPILKTYDQFNPEGPRKTADGLPVPANDIYIDFQDPAKDRNFYLWRWRLYETQLWCATCQQGRYVAVDVGPVGAGPVNVLGCVRDTTLGSMNFFDYPCRGLCWDIFYNTTIDVFSDIYTNGQTQIGHKVASIPIYQRDQALIVVEQLSLSANAYRYYKLFADQVQNTGTLADSPPAPISGNIKNQANPLENVVGYFSAASVAVRNHKISRMDVTTGIFQGLFYAINGRSPKLESSQGSPSPFGGSSASSVCVPSRTRTDQLPPGWND</sequence>
<dbReference type="Pfam" id="PF14054">
    <property type="entry name" value="DUF4249"/>
    <property type="match status" value="1"/>
</dbReference>
<evidence type="ECO:0000313" key="2">
    <source>
        <dbReference type="EMBL" id="MFD2571679.1"/>
    </source>
</evidence>
<organism evidence="2 3">
    <name type="scientific">Spirosoma soli</name>
    <dbReference type="NCBI Taxonomy" id="1770529"/>
    <lineage>
        <taxon>Bacteria</taxon>
        <taxon>Pseudomonadati</taxon>
        <taxon>Bacteroidota</taxon>
        <taxon>Cytophagia</taxon>
        <taxon>Cytophagales</taxon>
        <taxon>Cytophagaceae</taxon>
        <taxon>Spirosoma</taxon>
    </lineage>
</organism>
<reference evidence="3" key="1">
    <citation type="journal article" date="2019" name="Int. J. Syst. Evol. Microbiol.">
        <title>The Global Catalogue of Microorganisms (GCM) 10K type strain sequencing project: providing services to taxonomists for standard genome sequencing and annotation.</title>
        <authorList>
            <consortium name="The Broad Institute Genomics Platform"/>
            <consortium name="The Broad Institute Genome Sequencing Center for Infectious Disease"/>
            <person name="Wu L."/>
            <person name="Ma J."/>
        </authorList>
    </citation>
    <scope>NUCLEOTIDE SEQUENCE [LARGE SCALE GENOMIC DNA]</scope>
    <source>
        <strain evidence="3">KCTC 42805</strain>
    </source>
</reference>
<feature type="region of interest" description="Disordered" evidence="1">
    <location>
        <begin position="363"/>
        <end position="399"/>
    </location>
</feature>
<accession>A0ABW5M5S5</accession>
<comment type="caution">
    <text evidence="2">The sequence shown here is derived from an EMBL/GenBank/DDBJ whole genome shotgun (WGS) entry which is preliminary data.</text>
</comment>
<proteinExistence type="predicted"/>
<evidence type="ECO:0000313" key="3">
    <source>
        <dbReference type="Proteomes" id="UP001597469"/>
    </source>
</evidence>
<keyword evidence="3" id="KW-1185">Reference proteome</keyword>
<name>A0ABW5M5S5_9BACT</name>
<dbReference type="Proteomes" id="UP001597469">
    <property type="component" value="Unassembled WGS sequence"/>
</dbReference>
<gene>
    <name evidence="2" type="ORF">ACFSUS_13625</name>
</gene>
<dbReference type="RefSeq" id="WP_381523428.1">
    <property type="nucleotide sequence ID" value="NZ_JBHULN010000007.1"/>
</dbReference>